<evidence type="ECO:0000313" key="1">
    <source>
        <dbReference type="EMBL" id="AFI04115.1"/>
    </source>
</evidence>
<name>I0EME6_HELC0</name>
<sequence>MKEELTKAELEVISNIEIHHGGNSLIMNMKYINEVLRLKVTPYLINTLLSQATLLESVLQTLSNHV</sequence>
<dbReference type="AlphaFoldDB" id="I0EME6"/>
<reference evidence="2" key="1">
    <citation type="submission" date="2012-04" db="EMBL/GenBank/DDBJ databases">
        <title>Complete genome sequence of Helicobacter cetorum strain MIT 00-7128.</title>
        <authorList>
            <person name="Kersulyte D."/>
            <person name="Berg D.E."/>
        </authorList>
    </citation>
    <scope>NUCLEOTIDE SEQUENCE [LARGE SCALE GENOMIC DNA]</scope>
    <source>
        <strain evidence="2">MIT 00-7128</strain>
    </source>
</reference>
<dbReference type="PATRIC" id="fig|182217.3.peg.903"/>
<proteinExistence type="predicted"/>
<dbReference type="HOGENOM" id="CLU_2825175_0_0_7"/>
<dbReference type="EMBL" id="CP003479">
    <property type="protein sequence ID" value="AFI04115.1"/>
    <property type="molecule type" value="Genomic_DNA"/>
</dbReference>
<dbReference type="RefSeq" id="WP_014660985.1">
    <property type="nucleotide sequence ID" value="NC_017737.1"/>
</dbReference>
<organism evidence="1 2">
    <name type="scientific">Helicobacter cetorum (strain ATCC BAA-429 / MIT 00-7128)</name>
    <dbReference type="NCBI Taxonomy" id="182217"/>
    <lineage>
        <taxon>Bacteria</taxon>
        <taxon>Pseudomonadati</taxon>
        <taxon>Campylobacterota</taxon>
        <taxon>Epsilonproteobacteria</taxon>
        <taxon>Campylobacterales</taxon>
        <taxon>Helicobacteraceae</taxon>
        <taxon>Helicobacter</taxon>
    </lineage>
</organism>
<dbReference type="STRING" id="182217.HCW_04230"/>
<protein>
    <submittedName>
        <fullName evidence="1">Uncharacterized protein</fullName>
    </submittedName>
</protein>
<keyword evidence="2" id="KW-1185">Reference proteome</keyword>
<accession>I0EME6</accession>
<evidence type="ECO:0000313" key="2">
    <source>
        <dbReference type="Proteomes" id="UP000005010"/>
    </source>
</evidence>
<dbReference type="Proteomes" id="UP000005010">
    <property type="component" value="Chromosome"/>
</dbReference>
<dbReference type="KEGG" id="hce:HCW_04230"/>
<gene>
    <name evidence="1" type="ordered locus">HCW_04230</name>
</gene>